<evidence type="ECO:0000259" key="2">
    <source>
        <dbReference type="Pfam" id="PF25597"/>
    </source>
</evidence>
<comment type="caution">
    <text evidence="3">The sequence shown here is derived from an EMBL/GenBank/DDBJ whole genome shotgun (WGS) entry which is preliminary data.</text>
</comment>
<feature type="region of interest" description="Disordered" evidence="1">
    <location>
        <begin position="138"/>
        <end position="239"/>
    </location>
</feature>
<reference evidence="3 4" key="1">
    <citation type="submission" date="2017-11" db="EMBL/GenBank/DDBJ databases">
        <title>De-novo sequencing of pomegranate (Punica granatum L.) genome.</title>
        <authorList>
            <person name="Akparov Z."/>
            <person name="Amiraslanov A."/>
            <person name="Hajiyeva S."/>
            <person name="Abbasov M."/>
            <person name="Kaur K."/>
            <person name="Hamwieh A."/>
            <person name="Solovyev V."/>
            <person name="Salamov A."/>
            <person name="Braich B."/>
            <person name="Kosarev P."/>
            <person name="Mahmoud A."/>
            <person name="Hajiyev E."/>
            <person name="Babayeva S."/>
            <person name="Izzatullayeva V."/>
            <person name="Mammadov A."/>
            <person name="Mammadov A."/>
            <person name="Sharifova S."/>
            <person name="Ojaghi J."/>
            <person name="Eynullazada K."/>
            <person name="Bayramov B."/>
            <person name="Abdulazimova A."/>
            <person name="Shahmuradov I."/>
        </authorList>
    </citation>
    <scope>NUCLEOTIDE SEQUENCE [LARGE SCALE GENOMIC DNA]</scope>
    <source>
        <strain evidence="4">cv. AG2017</strain>
        <tissue evidence="3">Leaf</tissue>
    </source>
</reference>
<dbReference type="Proteomes" id="UP000233551">
    <property type="component" value="Unassembled WGS sequence"/>
</dbReference>
<evidence type="ECO:0000256" key="1">
    <source>
        <dbReference type="SAM" id="MobiDB-lite"/>
    </source>
</evidence>
<dbReference type="InterPro" id="IPR012337">
    <property type="entry name" value="RNaseH-like_sf"/>
</dbReference>
<feature type="compositionally biased region" description="Basic and acidic residues" evidence="1">
    <location>
        <begin position="151"/>
        <end position="161"/>
    </location>
</feature>
<protein>
    <recommendedName>
        <fullName evidence="2">Retroviral polymerase SH3-like domain-containing protein</fullName>
    </recommendedName>
</protein>
<feature type="compositionally biased region" description="Polar residues" evidence="1">
    <location>
        <begin position="167"/>
        <end position="177"/>
    </location>
</feature>
<dbReference type="PANTHER" id="PTHR42648">
    <property type="entry name" value="TRANSPOSASE, PUTATIVE-RELATED"/>
    <property type="match status" value="1"/>
</dbReference>
<sequence length="275" mass="30149">MFQAYLPIEFWGECISTAAHLINITPSSILSGKTPFELLFRKKPDYQHIRVFGCLCYAHLNPRIKDKFGPRSRKCIFIGYPFGKKGWRVYDLEDREVLISRDVHFYEDDFPFIRERSVNPINAGIRFLDTSGPAIQGEIPFGSSSAQDSGLRPDSELRLDNGLRPAQFSSAEPSQSFLLAPPGPFAAPPDPAITGPPPAQPVSSSTESNYSHSSDPATNSADPITSLAPPADSIARSKASRNIRTLSWLNDYVSHTARCSGPSPLIISPTPSTSP</sequence>
<dbReference type="Pfam" id="PF25597">
    <property type="entry name" value="SH3_retrovirus"/>
    <property type="match status" value="1"/>
</dbReference>
<dbReference type="InterPro" id="IPR039537">
    <property type="entry name" value="Retrotran_Ty1/copia-like"/>
</dbReference>
<keyword evidence="4" id="KW-1185">Reference proteome</keyword>
<proteinExistence type="predicted"/>
<feature type="non-terminal residue" evidence="3">
    <location>
        <position position="275"/>
    </location>
</feature>
<dbReference type="InterPro" id="IPR057670">
    <property type="entry name" value="SH3_retrovirus"/>
</dbReference>
<dbReference type="SUPFAM" id="SSF53098">
    <property type="entry name" value="Ribonuclease H-like"/>
    <property type="match status" value="1"/>
</dbReference>
<accession>A0A2I0I8T5</accession>
<dbReference type="STRING" id="22663.A0A2I0I8T5"/>
<dbReference type="EMBL" id="PGOL01003645">
    <property type="protein sequence ID" value="PKI40213.1"/>
    <property type="molecule type" value="Genomic_DNA"/>
</dbReference>
<feature type="domain" description="Retroviral polymerase SH3-like" evidence="2">
    <location>
        <begin position="54"/>
        <end position="115"/>
    </location>
</feature>
<feature type="compositionally biased region" description="Low complexity" evidence="1">
    <location>
        <begin position="201"/>
        <end position="214"/>
    </location>
</feature>
<name>A0A2I0I8T5_PUNGR</name>
<dbReference type="PANTHER" id="PTHR42648:SF31">
    <property type="entry name" value="RNA-DIRECTED DNA POLYMERASE"/>
    <property type="match status" value="1"/>
</dbReference>
<feature type="compositionally biased region" description="Pro residues" evidence="1">
    <location>
        <begin position="181"/>
        <end position="200"/>
    </location>
</feature>
<dbReference type="AlphaFoldDB" id="A0A2I0I8T5"/>
<evidence type="ECO:0000313" key="4">
    <source>
        <dbReference type="Proteomes" id="UP000233551"/>
    </source>
</evidence>
<gene>
    <name evidence="3" type="ORF">CRG98_039406</name>
</gene>
<evidence type="ECO:0000313" key="3">
    <source>
        <dbReference type="EMBL" id="PKI40213.1"/>
    </source>
</evidence>
<organism evidence="3 4">
    <name type="scientific">Punica granatum</name>
    <name type="common">Pomegranate</name>
    <dbReference type="NCBI Taxonomy" id="22663"/>
    <lineage>
        <taxon>Eukaryota</taxon>
        <taxon>Viridiplantae</taxon>
        <taxon>Streptophyta</taxon>
        <taxon>Embryophyta</taxon>
        <taxon>Tracheophyta</taxon>
        <taxon>Spermatophyta</taxon>
        <taxon>Magnoliopsida</taxon>
        <taxon>eudicotyledons</taxon>
        <taxon>Gunneridae</taxon>
        <taxon>Pentapetalae</taxon>
        <taxon>rosids</taxon>
        <taxon>malvids</taxon>
        <taxon>Myrtales</taxon>
        <taxon>Lythraceae</taxon>
        <taxon>Punica</taxon>
    </lineage>
</organism>